<proteinExistence type="predicted"/>
<reference evidence="1" key="1">
    <citation type="submission" date="2018-02" db="EMBL/GenBank/DDBJ databases">
        <title>Rhizophora mucronata_Transcriptome.</title>
        <authorList>
            <person name="Meera S.P."/>
            <person name="Sreeshan A."/>
            <person name="Augustine A."/>
        </authorList>
    </citation>
    <scope>NUCLEOTIDE SEQUENCE</scope>
    <source>
        <tissue evidence="1">Leaf</tissue>
    </source>
</reference>
<organism evidence="1">
    <name type="scientific">Rhizophora mucronata</name>
    <name type="common">Asiatic mangrove</name>
    <dbReference type="NCBI Taxonomy" id="61149"/>
    <lineage>
        <taxon>Eukaryota</taxon>
        <taxon>Viridiplantae</taxon>
        <taxon>Streptophyta</taxon>
        <taxon>Embryophyta</taxon>
        <taxon>Tracheophyta</taxon>
        <taxon>Spermatophyta</taxon>
        <taxon>Magnoliopsida</taxon>
        <taxon>eudicotyledons</taxon>
        <taxon>Gunneridae</taxon>
        <taxon>Pentapetalae</taxon>
        <taxon>rosids</taxon>
        <taxon>fabids</taxon>
        <taxon>Malpighiales</taxon>
        <taxon>Rhizophoraceae</taxon>
        <taxon>Rhizophora</taxon>
    </lineage>
</organism>
<dbReference type="EMBL" id="GGEC01089071">
    <property type="protein sequence ID" value="MBX69555.1"/>
    <property type="molecule type" value="Transcribed_RNA"/>
</dbReference>
<evidence type="ECO:0000313" key="1">
    <source>
        <dbReference type="EMBL" id="MBX69555.1"/>
    </source>
</evidence>
<protein>
    <submittedName>
        <fullName evidence="1">Uncharacterized protein</fullName>
    </submittedName>
</protein>
<accession>A0A2P2QRJ8</accession>
<sequence length="30" mass="3278">MIQSKAPNLSDSHSMIFCFNGSPTRLGQPI</sequence>
<name>A0A2P2QRJ8_RHIMU</name>
<dbReference type="AlphaFoldDB" id="A0A2P2QRJ8"/>